<evidence type="ECO:0000313" key="3">
    <source>
        <dbReference type="WBParaSite" id="OFLC_0001165301-mRNA-1"/>
    </source>
</evidence>
<name>A0A183HVZ1_9BILA</name>
<gene>
    <name evidence="1" type="ORF">OFLC_LOCUS11655</name>
</gene>
<dbReference type="STRING" id="387005.A0A183HVZ1"/>
<dbReference type="EMBL" id="UZAJ01017118">
    <property type="protein sequence ID" value="VDO78214.1"/>
    <property type="molecule type" value="Genomic_DNA"/>
</dbReference>
<dbReference type="WBParaSite" id="OFLC_0001165301-mRNA-1">
    <property type="protein sequence ID" value="OFLC_0001165301-mRNA-1"/>
    <property type="gene ID" value="OFLC_0001165301"/>
</dbReference>
<reference evidence="3" key="1">
    <citation type="submission" date="2016-06" db="UniProtKB">
        <authorList>
            <consortium name="WormBaseParasite"/>
        </authorList>
    </citation>
    <scope>IDENTIFICATION</scope>
</reference>
<proteinExistence type="predicted"/>
<sequence length="94" mass="10695">MSSSIWTTERAQRKDSKEQIRPSIVVPLHKMIEQAIPTSVLSTLSQFPNANLEQTVSNSINFSPIYIHSIDEEFIVSLINFPILPNTNKVRMIL</sequence>
<dbReference type="AlphaFoldDB" id="A0A183HVZ1"/>
<evidence type="ECO:0000313" key="2">
    <source>
        <dbReference type="Proteomes" id="UP000267606"/>
    </source>
</evidence>
<keyword evidence="2" id="KW-1185">Reference proteome</keyword>
<protein>
    <submittedName>
        <fullName evidence="3">Ovule protein</fullName>
    </submittedName>
</protein>
<organism evidence="3">
    <name type="scientific">Onchocerca flexuosa</name>
    <dbReference type="NCBI Taxonomy" id="387005"/>
    <lineage>
        <taxon>Eukaryota</taxon>
        <taxon>Metazoa</taxon>
        <taxon>Ecdysozoa</taxon>
        <taxon>Nematoda</taxon>
        <taxon>Chromadorea</taxon>
        <taxon>Rhabditida</taxon>
        <taxon>Spirurina</taxon>
        <taxon>Spiruromorpha</taxon>
        <taxon>Filarioidea</taxon>
        <taxon>Onchocercidae</taxon>
        <taxon>Onchocerca</taxon>
    </lineage>
</organism>
<evidence type="ECO:0000313" key="1">
    <source>
        <dbReference type="EMBL" id="VDO78214.1"/>
    </source>
</evidence>
<accession>A0A183HVZ1</accession>
<reference evidence="1 2" key="2">
    <citation type="submission" date="2018-11" db="EMBL/GenBank/DDBJ databases">
        <authorList>
            <consortium name="Pathogen Informatics"/>
        </authorList>
    </citation>
    <scope>NUCLEOTIDE SEQUENCE [LARGE SCALE GENOMIC DNA]</scope>
</reference>
<dbReference type="Proteomes" id="UP000267606">
    <property type="component" value="Unassembled WGS sequence"/>
</dbReference>